<dbReference type="PANTHER" id="PTHR31157">
    <property type="entry name" value="SCP DOMAIN-CONTAINING PROTEIN"/>
    <property type="match status" value="1"/>
</dbReference>
<protein>
    <submittedName>
        <fullName evidence="3">CAP domain-containing protein</fullName>
    </submittedName>
</protein>
<evidence type="ECO:0000259" key="2">
    <source>
        <dbReference type="Pfam" id="PF00188"/>
    </source>
</evidence>
<feature type="signal peptide" evidence="1">
    <location>
        <begin position="1"/>
        <end position="23"/>
    </location>
</feature>
<dbReference type="EMBL" id="CP157484">
    <property type="protein sequence ID" value="XBO39014.1"/>
    <property type="molecule type" value="Genomic_DNA"/>
</dbReference>
<dbReference type="RefSeq" id="WP_406855852.1">
    <property type="nucleotide sequence ID" value="NZ_CP157484.1"/>
</dbReference>
<dbReference type="PANTHER" id="PTHR31157:SF1">
    <property type="entry name" value="SCP DOMAIN-CONTAINING PROTEIN"/>
    <property type="match status" value="1"/>
</dbReference>
<organism evidence="3">
    <name type="scientific">Alsobacter sp. KACC 23698</name>
    <dbReference type="NCBI Taxonomy" id="3149229"/>
    <lineage>
        <taxon>Bacteria</taxon>
        <taxon>Pseudomonadati</taxon>
        <taxon>Pseudomonadota</taxon>
        <taxon>Alphaproteobacteria</taxon>
        <taxon>Hyphomicrobiales</taxon>
        <taxon>Alsobacteraceae</taxon>
        <taxon>Alsobacter</taxon>
    </lineage>
</organism>
<proteinExistence type="predicted"/>
<dbReference type="SUPFAM" id="SSF55797">
    <property type="entry name" value="PR-1-like"/>
    <property type="match status" value="1"/>
</dbReference>
<reference evidence="3" key="1">
    <citation type="submission" date="2024-05" db="EMBL/GenBank/DDBJ databases">
        <authorList>
            <person name="Kim S."/>
            <person name="Heo J."/>
            <person name="Choi H."/>
            <person name="Choi Y."/>
            <person name="Kwon S.-W."/>
            <person name="Kim Y."/>
        </authorList>
    </citation>
    <scope>NUCLEOTIDE SEQUENCE</scope>
    <source>
        <strain evidence="3">KACC 23698</strain>
    </source>
</reference>
<dbReference type="AlphaFoldDB" id="A0AAU7JG42"/>
<gene>
    <name evidence="3" type="ORF">ABEG18_25600</name>
</gene>
<dbReference type="InterPro" id="IPR035940">
    <property type="entry name" value="CAP_sf"/>
</dbReference>
<dbReference type="Gene3D" id="3.40.33.10">
    <property type="entry name" value="CAP"/>
    <property type="match status" value="1"/>
</dbReference>
<dbReference type="Pfam" id="PF00188">
    <property type="entry name" value="CAP"/>
    <property type="match status" value="1"/>
</dbReference>
<keyword evidence="1" id="KW-0732">Signal</keyword>
<evidence type="ECO:0000313" key="3">
    <source>
        <dbReference type="EMBL" id="XBO39014.1"/>
    </source>
</evidence>
<feature type="domain" description="SCP" evidence="2">
    <location>
        <begin position="49"/>
        <end position="161"/>
    </location>
</feature>
<evidence type="ECO:0000256" key="1">
    <source>
        <dbReference type="SAM" id="SignalP"/>
    </source>
</evidence>
<feature type="chain" id="PRO_5043750413" evidence="1">
    <location>
        <begin position="24"/>
        <end position="191"/>
    </location>
</feature>
<name>A0AAU7JG42_9HYPH</name>
<dbReference type="InterPro" id="IPR014044">
    <property type="entry name" value="CAP_dom"/>
</dbReference>
<sequence>MKPLVTFALLCLALAGAAKDAAAQAPAPARPGLAKRPAAVFESTRAAQAVSAFRKAEGLGPVTSDPALVRAAEVQANGMAARGEMSHEVVGSFPSRLKSAGVRAFMASENVAMGQTDLADAMASWKASAGHRKNLLMKGATRIGLARATGPGARGPTLYWAMVLAGPEPRPNEPPPGAAIMPFGGPVWFGN</sequence>
<accession>A0AAU7JG42</accession>
<dbReference type="CDD" id="cd05379">
    <property type="entry name" value="CAP_bacterial"/>
    <property type="match status" value="1"/>
</dbReference>